<reference evidence="1 2" key="1">
    <citation type="journal article" date="2011" name="Stand. Genomic Sci.">
        <title>Non-contiguous finished genome sequence and contextual data of the filamentous soil bacterium Ktedonobacter racemifer type strain (SOSP1-21).</title>
        <authorList>
            <person name="Chang Y.J."/>
            <person name="Land M."/>
            <person name="Hauser L."/>
            <person name="Chertkov O."/>
            <person name="Del Rio T.G."/>
            <person name="Nolan M."/>
            <person name="Copeland A."/>
            <person name="Tice H."/>
            <person name="Cheng J.F."/>
            <person name="Lucas S."/>
            <person name="Han C."/>
            <person name="Goodwin L."/>
            <person name="Pitluck S."/>
            <person name="Ivanova N."/>
            <person name="Ovchinikova G."/>
            <person name="Pati A."/>
            <person name="Chen A."/>
            <person name="Palaniappan K."/>
            <person name="Mavromatis K."/>
            <person name="Liolios K."/>
            <person name="Brettin T."/>
            <person name="Fiebig A."/>
            <person name="Rohde M."/>
            <person name="Abt B."/>
            <person name="Goker M."/>
            <person name="Detter J.C."/>
            <person name="Woyke T."/>
            <person name="Bristow J."/>
            <person name="Eisen J.A."/>
            <person name="Markowitz V."/>
            <person name="Hugenholtz P."/>
            <person name="Kyrpides N.C."/>
            <person name="Klenk H.P."/>
            <person name="Lapidus A."/>
        </authorList>
    </citation>
    <scope>NUCLEOTIDE SEQUENCE [LARGE SCALE GENOMIC DNA]</scope>
    <source>
        <strain evidence="2">DSM 44963</strain>
    </source>
</reference>
<organism evidence="1 2">
    <name type="scientific">Ktedonobacter racemifer DSM 44963</name>
    <dbReference type="NCBI Taxonomy" id="485913"/>
    <lineage>
        <taxon>Bacteria</taxon>
        <taxon>Bacillati</taxon>
        <taxon>Chloroflexota</taxon>
        <taxon>Ktedonobacteria</taxon>
        <taxon>Ktedonobacterales</taxon>
        <taxon>Ktedonobacteraceae</taxon>
        <taxon>Ktedonobacter</taxon>
    </lineage>
</organism>
<evidence type="ECO:0000313" key="2">
    <source>
        <dbReference type="Proteomes" id="UP000004508"/>
    </source>
</evidence>
<sequence length="72" mass="8273">MAEPNFNAWNRQIIEEFRANGGKVVFFAYPPETMYSFRGDMQKKTFVSPLAPGRCLWGEMSEAVIARKVARK</sequence>
<evidence type="ECO:0000313" key="1">
    <source>
        <dbReference type="EMBL" id="EFH82164.1"/>
    </source>
</evidence>
<dbReference type="AlphaFoldDB" id="D6U024"/>
<name>D6U024_KTERA</name>
<proteinExistence type="predicted"/>
<dbReference type="OrthoDB" id="8225825at2"/>
<gene>
    <name evidence="1" type="ORF">Krac_2949</name>
</gene>
<dbReference type="RefSeq" id="WP_007920068.1">
    <property type="nucleotide sequence ID" value="NZ_ADVG01000004.1"/>
</dbReference>
<keyword evidence="2" id="KW-1185">Reference proteome</keyword>
<accession>D6U024</accession>
<comment type="caution">
    <text evidence="1">The sequence shown here is derived from an EMBL/GenBank/DDBJ whole genome shotgun (WGS) entry which is preliminary data.</text>
</comment>
<dbReference type="InParanoid" id="D6U024"/>
<dbReference type="Proteomes" id="UP000004508">
    <property type="component" value="Unassembled WGS sequence"/>
</dbReference>
<dbReference type="EMBL" id="ADVG01000004">
    <property type="protein sequence ID" value="EFH82164.1"/>
    <property type="molecule type" value="Genomic_DNA"/>
</dbReference>
<protein>
    <submittedName>
        <fullName evidence="1">Uncharacterized protein</fullName>
    </submittedName>
</protein>